<dbReference type="InterPro" id="IPR016024">
    <property type="entry name" value="ARM-type_fold"/>
</dbReference>
<evidence type="ECO:0000256" key="1">
    <source>
        <dbReference type="SAM" id="MobiDB-lite"/>
    </source>
</evidence>
<accession>A0A229VXV1</accession>
<dbReference type="SUPFAM" id="SSF48371">
    <property type="entry name" value="ARM repeat"/>
    <property type="match status" value="1"/>
</dbReference>
<evidence type="ECO:0008006" key="4">
    <source>
        <dbReference type="Google" id="ProtNLM"/>
    </source>
</evidence>
<sequence length="310" mass="35495">MARYHLTPDGPKRCTATVRPCRYGGHYDSLDAANDAYEDRLIAELTAENEEPDLPLEIEMEDYLDEHGYAKSHRDAWDSYLMNIGPGLPLDYVRGLAQRSGMVMALCIRNGLLPHDDVLRQIDNPDEEVRMLVASTPGLDNDQQSRLLNDPSEMVRQAMAVRSDAGDPTPIHDRDPMVRYAFAANPNLKPYQGIWMAEHDESDAVRTMAGIRCISEGWFNKRQLDKASREYGTTEPDPTEYWFRRLLETRIWPGTGMQLWDEWDDPQSGLREAAIRSGGLSRERIKQLTNDPTERVRRTARETLKQYPEA</sequence>
<gene>
    <name evidence="2" type="ORF">Tam10B_1307</name>
</gene>
<name>A0A229VXV1_9BIFI</name>
<proteinExistence type="predicted"/>
<organism evidence="2 3">
    <name type="scientific">Bifidobacterium vansinderenii</name>
    <dbReference type="NCBI Taxonomy" id="1984871"/>
    <lineage>
        <taxon>Bacteria</taxon>
        <taxon>Bacillati</taxon>
        <taxon>Actinomycetota</taxon>
        <taxon>Actinomycetes</taxon>
        <taxon>Bifidobacteriales</taxon>
        <taxon>Bifidobacteriaceae</taxon>
        <taxon>Bifidobacterium</taxon>
    </lineage>
</organism>
<evidence type="ECO:0000313" key="3">
    <source>
        <dbReference type="Proteomes" id="UP000215433"/>
    </source>
</evidence>
<dbReference type="AlphaFoldDB" id="A0A229VXV1"/>
<reference evidence="2 3" key="1">
    <citation type="submission" date="2017-05" db="EMBL/GenBank/DDBJ databases">
        <title>Bifidobacterium vansinderenii sp. nov.</title>
        <authorList>
            <person name="Lugli G.A."/>
            <person name="Duranti S."/>
            <person name="Mangifesta M."/>
        </authorList>
    </citation>
    <scope>NUCLEOTIDE SEQUENCE [LARGE SCALE GENOMIC DNA]</scope>
    <source>
        <strain evidence="2 3">Tam10B</strain>
    </source>
</reference>
<feature type="compositionally biased region" description="Basic and acidic residues" evidence="1">
    <location>
        <begin position="281"/>
        <end position="304"/>
    </location>
</feature>
<comment type="caution">
    <text evidence="2">The sequence shown here is derived from an EMBL/GenBank/DDBJ whole genome shotgun (WGS) entry which is preliminary data.</text>
</comment>
<feature type="region of interest" description="Disordered" evidence="1">
    <location>
        <begin position="281"/>
        <end position="310"/>
    </location>
</feature>
<dbReference type="RefSeq" id="WP_093960464.1">
    <property type="nucleotide sequence ID" value="NZ_NEWD01000016.1"/>
</dbReference>
<dbReference type="InterPro" id="IPR011989">
    <property type="entry name" value="ARM-like"/>
</dbReference>
<protein>
    <recommendedName>
        <fullName evidence="4">Leucine rich repeat variant</fullName>
    </recommendedName>
</protein>
<dbReference type="Gene3D" id="1.25.10.10">
    <property type="entry name" value="Leucine-rich Repeat Variant"/>
    <property type="match status" value="1"/>
</dbReference>
<evidence type="ECO:0000313" key="2">
    <source>
        <dbReference type="EMBL" id="OXN00437.1"/>
    </source>
</evidence>
<dbReference type="Proteomes" id="UP000215433">
    <property type="component" value="Unassembled WGS sequence"/>
</dbReference>
<dbReference type="EMBL" id="NEWD01000016">
    <property type="protein sequence ID" value="OXN00437.1"/>
    <property type="molecule type" value="Genomic_DNA"/>
</dbReference>
<keyword evidence="3" id="KW-1185">Reference proteome</keyword>
<dbReference type="OrthoDB" id="3699606at2"/>